<sequence length="121" mass="12507">MTIAVWIVSGLLALAYLAAGGQKITVAKDKAFTTFPWAEGAGIPILRVVGVLEVLGAIGLIVPVLTGILPILTPIAAVGLVLVQAVAMIIHARRGEFKALPVNAVLLLLALFVAIARFAGF</sequence>
<dbReference type="AlphaFoldDB" id="A0A2M9D5C6"/>
<keyword evidence="3 5" id="KW-1133">Transmembrane helix</keyword>
<evidence type="ECO:0000313" key="7">
    <source>
        <dbReference type="Proteomes" id="UP000231742"/>
    </source>
</evidence>
<evidence type="ECO:0000256" key="2">
    <source>
        <dbReference type="ARBA" id="ARBA00022692"/>
    </source>
</evidence>
<protein>
    <submittedName>
        <fullName evidence="6">DoxX-like protein</fullName>
    </submittedName>
</protein>
<evidence type="ECO:0000256" key="1">
    <source>
        <dbReference type="ARBA" id="ARBA00004141"/>
    </source>
</evidence>
<evidence type="ECO:0000256" key="5">
    <source>
        <dbReference type="SAM" id="Phobius"/>
    </source>
</evidence>
<feature type="transmembrane region" description="Helical" evidence="5">
    <location>
        <begin position="102"/>
        <end position="120"/>
    </location>
</feature>
<comment type="caution">
    <text evidence="6">The sequence shown here is derived from an EMBL/GenBank/DDBJ whole genome shotgun (WGS) entry which is preliminary data.</text>
</comment>
<comment type="subcellular location">
    <subcellularLocation>
        <location evidence="1">Membrane</location>
        <topology evidence="1">Multi-pass membrane protein</topology>
    </subcellularLocation>
</comment>
<dbReference type="Pfam" id="PF13564">
    <property type="entry name" value="DoxX_2"/>
    <property type="match status" value="1"/>
</dbReference>
<dbReference type="Proteomes" id="UP000231742">
    <property type="component" value="Unassembled WGS sequence"/>
</dbReference>
<evidence type="ECO:0000256" key="4">
    <source>
        <dbReference type="ARBA" id="ARBA00023136"/>
    </source>
</evidence>
<name>A0A2M9D5C6_9MICO</name>
<evidence type="ECO:0000256" key="3">
    <source>
        <dbReference type="ARBA" id="ARBA00022989"/>
    </source>
</evidence>
<feature type="transmembrane region" description="Helical" evidence="5">
    <location>
        <begin position="71"/>
        <end position="90"/>
    </location>
</feature>
<dbReference type="OrthoDB" id="3482063at2"/>
<dbReference type="RefSeq" id="WP_100387662.1">
    <property type="nucleotide sequence ID" value="NZ_BMZU01000001.1"/>
</dbReference>
<keyword evidence="4 5" id="KW-0472">Membrane</keyword>
<reference evidence="6 7" key="1">
    <citation type="submission" date="2017-11" db="EMBL/GenBank/DDBJ databases">
        <title>Genomic Encyclopedia of Archaeal and Bacterial Type Strains, Phase II (KMG-II): From Individual Species to Whole Genera.</title>
        <authorList>
            <person name="Goeker M."/>
        </authorList>
    </citation>
    <scope>NUCLEOTIDE SEQUENCE [LARGE SCALE GENOMIC DNA]</scope>
    <source>
        <strain evidence="6 7">DSM 16400</strain>
    </source>
</reference>
<dbReference type="EMBL" id="PGFH01000001">
    <property type="protein sequence ID" value="PJJ80925.1"/>
    <property type="molecule type" value="Genomic_DNA"/>
</dbReference>
<evidence type="ECO:0000313" key="6">
    <source>
        <dbReference type="EMBL" id="PJJ80925.1"/>
    </source>
</evidence>
<dbReference type="InterPro" id="IPR032808">
    <property type="entry name" value="DoxX"/>
</dbReference>
<dbReference type="GO" id="GO:0016020">
    <property type="term" value="C:membrane"/>
    <property type="evidence" value="ECO:0007669"/>
    <property type="project" value="UniProtKB-SubCell"/>
</dbReference>
<keyword evidence="7" id="KW-1185">Reference proteome</keyword>
<organism evidence="6 7">
    <name type="scientific">Salinibacterium amurskyense</name>
    <dbReference type="NCBI Taxonomy" id="205941"/>
    <lineage>
        <taxon>Bacteria</taxon>
        <taxon>Bacillati</taxon>
        <taxon>Actinomycetota</taxon>
        <taxon>Actinomycetes</taxon>
        <taxon>Micrococcales</taxon>
        <taxon>Microbacteriaceae</taxon>
        <taxon>Salinibacterium</taxon>
    </lineage>
</organism>
<accession>A0A2M9D5C6</accession>
<feature type="transmembrane region" description="Helical" evidence="5">
    <location>
        <begin position="44"/>
        <end position="64"/>
    </location>
</feature>
<proteinExistence type="predicted"/>
<gene>
    <name evidence="6" type="ORF">CLV85_0092</name>
</gene>
<keyword evidence="2 5" id="KW-0812">Transmembrane</keyword>